<evidence type="ECO:0000256" key="1">
    <source>
        <dbReference type="ARBA" id="ARBA00004370"/>
    </source>
</evidence>
<dbReference type="Gene3D" id="3.40.710.10">
    <property type="entry name" value="DD-peptidase/beta-lactamase superfamily"/>
    <property type="match status" value="1"/>
</dbReference>
<organism evidence="6 7">
    <name type="scientific">Amedibacillus hominis</name>
    <dbReference type="NCBI Taxonomy" id="2897776"/>
    <lineage>
        <taxon>Bacteria</taxon>
        <taxon>Bacillati</taxon>
        <taxon>Bacillota</taxon>
        <taxon>Erysipelotrichia</taxon>
        <taxon>Erysipelotrichales</taxon>
        <taxon>Erysipelotrichaceae</taxon>
        <taxon>Amedibacillus</taxon>
    </lineage>
</organism>
<evidence type="ECO:0000313" key="7">
    <source>
        <dbReference type="Proteomes" id="UP001202402"/>
    </source>
</evidence>
<dbReference type="Gene3D" id="3.90.1310.10">
    <property type="entry name" value="Penicillin-binding protein 2a (Domain 2)"/>
    <property type="match status" value="1"/>
</dbReference>
<dbReference type="SMART" id="SM00740">
    <property type="entry name" value="PASTA"/>
    <property type="match status" value="2"/>
</dbReference>
<sequence>MNTRRSNRTLTIIAMIMGVVATIIIMNVFYTMITHNHFRSGQDILAYKGDDGTKETTVKASRGTIYDRNGEVIATDENTYSIIVYLNEDRKGLNETPAYVSDFDKTSKLLSEKLGMKAEDIKTILENAKAKGAYQTELGTKGKNLSASVKESIEALQLPGIEFTQTVERKYPNSYFASTLIGYAQYDEEQKAITGRMGLEETLNKYLTGKDGKTTSQKDKNGNTLPGTTFVEAYKEDGNDVYLTIDQNVQLALESLMKKTMKFSGKVNKAWVLAVEVETGKILGWSSYPSFDLNTRNDLKQYIDNNSTFIYEPGSVMKGVTYSSVLDVGKYPYNQKYTANVFYFSTTQDGKIVRVNSAENALGTIWDAEHHSMGTLTFDKGFARSSNIAICELLTNHITPEIYREYIDKFGFLKPVDTPFVKNEAGNINFNYPIEKLSTGFGQSINVTALQMVQAYTAIFNDGKMMRPYVVDRIEDGNSHKVIEQYEPQSVGTPIKKETSDYVKKLMGLVVNDPDGTGQVFKMDDVDVIAKTGTGQISTSTGYMDGRWIMSVMAAAPADDPKIMMYYAFEGGDYTNFSREYFKDAMREALIAQGITGSSNDANSTKKTNNYAEYTMPSLVNHSLDYAKNKLSGMKVEKVIIGNGDNIISQYPDGGESIISNQNIFLMSDGTKITMPDMSGWTMKDITAFWKLTGIEIQMEGSGSVYKQSVKKGQAINADSEIKVQLK</sequence>
<dbReference type="InterPro" id="IPR001460">
    <property type="entry name" value="PCN-bd_Tpept"/>
</dbReference>
<feature type="domain" description="PASTA" evidence="5">
    <location>
        <begin position="669"/>
        <end position="727"/>
    </location>
</feature>
<evidence type="ECO:0000256" key="4">
    <source>
        <dbReference type="SAM" id="Phobius"/>
    </source>
</evidence>
<dbReference type="SUPFAM" id="SSF54184">
    <property type="entry name" value="Penicillin-binding protein 2x (pbp-2x), c-terminal domain"/>
    <property type="match status" value="2"/>
</dbReference>
<dbReference type="Proteomes" id="UP001202402">
    <property type="component" value="Unassembled WGS sequence"/>
</dbReference>
<keyword evidence="3 4" id="KW-0472">Membrane</keyword>
<comment type="subcellular location">
    <subcellularLocation>
        <location evidence="1">Membrane</location>
    </subcellularLocation>
</comment>
<dbReference type="CDD" id="cd06575">
    <property type="entry name" value="PASTA_Pbp2x-like_2"/>
    <property type="match status" value="1"/>
</dbReference>
<dbReference type="SUPFAM" id="SSF56519">
    <property type="entry name" value="Penicillin binding protein dimerisation domain"/>
    <property type="match status" value="1"/>
</dbReference>
<dbReference type="InterPro" id="IPR005543">
    <property type="entry name" value="PASTA_dom"/>
</dbReference>
<reference evidence="6 7" key="1">
    <citation type="submission" date="2022-02" db="EMBL/GenBank/DDBJ databases">
        <title>Genome of Erysipelotrichaceae sp. nov. NSJ-176 isolated from human feces.</title>
        <authorList>
            <person name="Abdugheni R."/>
        </authorList>
    </citation>
    <scope>NUCLEOTIDE SEQUENCE [LARGE SCALE GENOMIC DNA]</scope>
    <source>
        <strain evidence="6 7">NSJ-176</strain>
    </source>
</reference>
<dbReference type="CDD" id="cd06576">
    <property type="entry name" value="PASTA_Pbp2x-like_1"/>
    <property type="match status" value="1"/>
</dbReference>
<dbReference type="PROSITE" id="PS51178">
    <property type="entry name" value="PASTA"/>
    <property type="match status" value="1"/>
</dbReference>
<proteinExistence type="inferred from homology"/>
<feature type="transmembrane region" description="Helical" evidence="4">
    <location>
        <begin position="12"/>
        <end position="33"/>
    </location>
</feature>
<comment type="caution">
    <text evidence="6">The sequence shown here is derived from an EMBL/GenBank/DDBJ whole genome shotgun (WGS) entry which is preliminary data.</text>
</comment>
<dbReference type="Gene3D" id="2.20.70.70">
    <property type="match status" value="1"/>
</dbReference>
<dbReference type="SUPFAM" id="SSF56601">
    <property type="entry name" value="beta-lactamase/transpeptidase-like"/>
    <property type="match status" value="1"/>
</dbReference>
<name>A0ABS9R5A2_9FIRM</name>
<evidence type="ECO:0000256" key="2">
    <source>
        <dbReference type="ARBA" id="ARBA00007171"/>
    </source>
</evidence>
<dbReference type="PANTHER" id="PTHR30627">
    <property type="entry name" value="PEPTIDOGLYCAN D,D-TRANSPEPTIDASE"/>
    <property type="match status" value="1"/>
</dbReference>
<dbReference type="Gene3D" id="3.30.70.2110">
    <property type="match status" value="1"/>
</dbReference>
<evidence type="ECO:0000256" key="3">
    <source>
        <dbReference type="ARBA" id="ARBA00023136"/>
    </source>
</evidence>
<dbReference type="PANTHER" id="PTHR30627:SF26">
    <property type="entry name" value="PENICILLIN-BINDING PROTEIN 2B"/>
    <property type="match status" value="1"/>
</dbReference>
<evidence type="ECO:0000259" key="5">
    <source>
        <dbReference type="PROSITE" id="PS51178"/>
    </source>
</evidence>
<dbReference type="InterPro" id="IPR012338">
    <property type="entry name" value="Beta-lactam/transpept-like"/>
</dbReference>
<comment type="similarity">
    <text evidence="2">Belongs to the transpeptidase family.</text>
</comment>
<dbReference type="Pfam" id="PF00905">
    <property type="entry name" value="Transpeptidase"/>
    <property type="match status" value="1"/>
</dbReference>
<evidence type="ECO:0000313" key="6">
    <source>
        <dbReference type="EMBL" id="MCH4284824.1"/>
    </source>
</evidence>
<gene>
    <name evidence="6" type="ORF">LQE99_06735</name>
</gene>
<protein>
    <submittedName>
        <fullName evidence="6">Penicillin-binding protein</fullName>
    </submittedName>
</protein>
<dbReference type="RefSeq" id="WP_117452710.1">
    <property type="nucleotide sequence ID" value="NZ_JAKVPQ010000004.1"/>
</dbReference>
<dbReference type="InterPro" id="IPR050515">
    <property type="entry name" value="Beta-lactam/transpept"/>
</dbReference>
<dbReference type="EMBL" id="JAKVPQ010000004">
    <property type="protein sequence ID" value="MCH4284824.1"/>
    <property type="molecule type" value="Genomic_DNA"/>
</dbReference>
<keyword evidence="4" id="KW-1133">Transmembrane helix</keyword>
<dbReference type="InterPro" id="IPR005311">
    <property type="entry name" value="PBP_dimer"/>
</dbReference>
<accession>A0ABS9R5A2</accession>
<keyword evidence="4" id="KW-0812">Transmembrane</keyword>
<dbReference type="Pfam" id="PF03717">
    <property type="entry name" value="PBP_dimer"/>
    <property type="match status" value="1"/>
</dbReference>
<dbReference type="Pfam" id="PF03793">
    <property type="entry name" value="PASTA"/>
    <property type="match status" value="2"/>
</dbReference>
<keyword evidence="7" id="KW-1185">Reference proteome</keyword>
<dbReference type="InterPro" id="IPR036138">
    <property type="entry name" value="PBP_dimer_sf"/>
</dbReference>